<organism evidence="10 11">
    <name type="scientific">Candidatus Falkowbacteria bacterium CG10_big_fil_rev_8_21_14_0_10_43_10</name>
    <dbReference type="NCBI Taxonomy" id="1974567"/>
    <lineage>
        <taxon>Bacteria</taxon>
        <taxon>Candidatus Falkowiibacteriota</taxon>
    </lineage>
</organism>
<dbReference type="Proteomes" id="UP000228626">
    <property type="component" value="Unassembled WGS sequence"/>
</dbReference>
<evidence type="ECO:0000256" key="6">
    <source>
        <dbReference type="ARBA" id="ARBA00023141"/>
    </source>
</evidence>
<dbReference type="NCBIfam" id="TIGR00034">
    <property type="entry name" value="aroFGH"/>
    <property type="match status" value="1"/>
</dbReference>
<dbReference type="InterPro" id="IPR006219">
    <property type="entry name" value="DAHP_synth_1"/>
</dbReference>
<evidence type="ECO:0000256" key="1">
    <source>
        <dbReference type="ARBA" id="ARBA00003726"/>
    </source>
</evidence>
<dbReference type="GO" id="GO:0009073">
    <property type="term" value="P:aromatic amino acid family biosynthetic process"/>
    <property type="evidence" value="ECO:0007669"/>
    <property type="project" value="UniProtKB-KW"/>
</dbReference>
<evidence type="ECO:0000259" key="9">
    <source>
        <dbReference type="Pfam" id="PF00793"/>
    </source>
</evidence>
<dbReference type="AlphaFoldDB" id="A0A2H0V1X7"/>
<accession>A0A2H0V1X7</accession>
<dbReference type="Gene3D" id="3.20.20.70">
    <property type="entry name" value="Aldolase class I"/>
    <property type="match status" value="1"/>
</dbReference>
<dbReference type="GO" id="GO:0009423">
    <property type="term" value="P:chorismate biosynthetic process"/>
    <property type="evidence" value="ECO:0007669"/>
    <property type="project" value="UniProtKB-UniPathway"/>
</dbReference>
<evidence type="ECO:0000313" key="11">
    <source>
        <dbReference type="Proteomes" id="UP000228626"/>
    </source>
</evidence>
<dbReference type="PANTHER" id="PTHR21225">
    <property type="entry name" value="PHOSPHO-2-DEHYDRO-3-DEOXYHEPTONATE ALDOLASE DAHP SYNTHETASE"/>
    <property type="match status" value="1"/>
</dbReference>
<dbReference type="FunFam" id="3.20.20.70:FF:000005">
    <property type="entry name" value="Phospho-2-dehydro-3-deoxyheptonate aldolase"/>
    <property type="match status" value="1"/>
</dbReference>
<keyword evidence="5 8" id="KW-0808">Transferase</keyword>
<protein>
    <recommendedName>
        <fullName evidence="8">Phospho-2-dehydro-3-deoxyheptonate aldolase</fullName>
        <ecNumber evidence="8">2.5.1.54</ecNumber>
    </recommendedName>
</protein>
<evidence type="ECO:0000256" key="3">
    <source>
        <dbReference type="ARBA" id="ARBA00007985"/>
    </source>
</evidence>
<dbReference type="Pfam" id="PF00793">
    <property type="entry name" value="DAHP_synth_1"/>
    <property type="match status" value="1"/>
</dbReference>
<reference evidence="11" key="1">
    <citation type="submission" date="2017-09" db="EMBL/GenBank/DDBJ databases">
        <title>Depth-based differentiation of microbial function through sediment-hosted aquifers and enrichment of novel symbionts in the deep terrestrial subsurface.</title>
        <authorList>
            <person name="Probst A.J."/>
            <person name="Ladd B."/>
            <person name="Jarett J.K."/>
            <person name="Geller-Mcgrath D.E."/>
            <person name="Sieber C.M.K."/>
            <person name="Emerson J.B."/>
            <person name="Anantharaman K."/>
            <person name="Thomas B.C."/>
            <person name="Malmstrom R."/>
            <person name="Stieglmeier M."/>
            <person name="Klingl A."/>
            <person name="Woyke T."/>
            <person name="Ryan C.M."/>
            <person name="Banfield J.F."/>
        </authorList>
    </citation>
    <scope>NUCLEOTIDE SEQUENCE [LARGE SCALE GENOMIC DNA]</scope>
</reference>
<dbReference type="EMBL" id="PFAR01000033">
    <property type="protein sequence ID" value="PIR93087.1"/>
    <property type="molecule type" value="Genomic_DNA"/>
</dbReference>
<dbReference type="InterPro" id="IPR006218">
    <property type="entry name" value="DAHP1/KDSA"/>
</dbReference>
<keyword evidence="4 8" id="KW-0028">Amino-acid biosynthesis</keyword>
<comment type="caution">
    <text evidence="10">The sequence shown here is derived from an EMBL/GenBank/DDBJ whole genome shotgun (WGS) entry which is preliminary data.</text>
</comment>
<comment type="pathway">
    <text evidence="2 8">Metabolic intermediate biosynthesis; chorismate biosynthesis; chorismate from D-erythrose 4-phosphate and phosphoenolpyruvate: step 1/7.</text>
</comment>
<dbReference type="PANTHER" id="PTHR21225:SF12">
    <property type="entry name" value="PHOSPHO-2-DEHYDRO-3-DEOXYHEPTONATE ALDOLASE, TYROSINE-INHIBITED"/>
    <property type="match status" value="1"/>
</dbReference>
<evidence type="ECO:0000256" key="2">
    <source>
        <dbReference type="ARBA" id="ARBA00004688"/>
    </source>
</evidence>
<gene>
    <name evidence="10" type="ORF">COT99_02785</name>
</gene>
<feature type="domain" description="DAHP synthetase I/KDSA" evidence="9">
    <location>
        <begin position="46"/>
        <end position="344"/>
    </location>
</feature>
<name>A0A2H0V1X7_9BACT</name>
<dbReference type="SUPFAM" id="SSF51569">
    <property type="entry name" value="Aldolase"/>
    <property type="match status" value="1"/>
</dbReference>
<keyword evidence="6 8" id="KW-0057">Aromatic amino acid biosynthesis</keyword>
<dbReference type="InterPro" id="IPR013785">
    <property type="entry name" value="Aldolase_TIM"/>
</dbReference>
<evidence type="ECO:0000256" key="7">
    <source>
        <dbReference type="ARBA" id="ARBA00047508"/>
    </source>
</evidence>
<dbReference type="PIRSF" id="PIRSF001361">
    <property type="entry name" value="DAHP_synthase"/>
    <property type="match status" value="1"/>
</dbReference>
<evidence type="ECO:0000313" key="10">
    <source>
        <dbReference type="EMBL" id="PIR93087.1"/>
    </source>
</evidence>
<dbReference type="GO" id="GO:0005737">
    <property type="term" value="C:cytoplasm"/>
    <property type="evidence" value="ECO:0007669"/>
    <property type="project" value="TreeGrafter"/>
</dbReference>
<dbReference type="GO" id="GO:0003849">
    <property type="term" value="F:3-deoxy-7-phosphoheptulonate synthase activity"/>
    <property type="evidence" value="ECO:0007669"/>
    <property type="project" value="UniProtKB-EC"/>
</dbReference>
<evidence type="ECO:0000256" key="5">
    <source>
        <dbReference type="ARBA" id="ARBA00022679"/>
    </source>
</evidence>
<comment type="catalytic activity">
    <reaction evidence="7 8">
        <text>D-erythrose 4-phosphate + phosphoenolpyruvate + H2O = 7-phospho-2-dehydro-3-deoxy-D-arabino-heptonate + phosphate</text>
        <dbReference type="Rhea" id="RHEA:14717"/>
        <dbReference type="ChEBI" id="CHEBI:15377"/>
        <dbReference type="ChEBI" id="CHEBI:16897"/>
        <dbReference type="ChEBI" id="CHEBI:43474"/>
        <dbReference type="ChEBI" id="CHEBI:58394"/>
        <dbReference type="ChEBI" id="CHEBI:58702"/>
        <dbReference type="EC" id="2.5.1.54"/>
    </reaction>
</comment>
<dbReference type="EC" id="2.5.1.54" evidence="8"/>
<evidence type="ECO:0000256" key="4">
    <source>
        <dbReference type="ARBA" id="ARBA00022605"/>
    </source>
</evidence>
<dbReference type="GO" id="GO:0008652">
    <property type="term" value="P:amino acid biosynthetic process"/>
    <property type="evidence" value="ECO:0007669"/>
    <property type="project" value="UniProtKB-KW"/>
</dbReference>
<dbReference type="UniPathway" id="UPA00053">
    <property type="reaction ID" value="UER00084"/>
</dbReference>
<evidence type="ECO:0000256" key="8">
    <source>
        <dbReference type="PIRNR" id="PIRNR001361"/>
    </source>
</evidence>
<proteinExistence type="inferred from homology"/>
<comment type="similarity">
    <text evidence="3 8">Belongs to the class-I DAHP synthase family.</text>
</comment>
<dbReference type="NCBIfam" id="NF009395">
    <property type="entry name" value="PRK12755.1"/>
    <property type="match status" value="1"/>
</dbReference>
<comment type="function">
    <text evidence="1 8">Stereospecific condensation of phosphoenolpyruvate (PEP) and D-erythrose-4-phosphate (E4P) giving rise to 3-deoxy-D-arabino-heptulosonate-7-phosphate (DAHP).</text>
</comment>
<sequence>MLNIQVEDANIEGMSPLISPKDLKSQVKRTAAAERVVIQGRMDIRATLQGENPRLLVVVGPCSIHDTGAAMEYARKLQQLSLELSERLCIVIRTYFEKPRTIDGWTGLIADPYLDGTGAMNTGLQWARQLLLTINELCLPTATEFLDPLVPQFISDLVAWAAIGARTTESQTHRQMASGFSMPVGFKNSTDGNVEIAVQAMQSARGSHTFIGVNEHGQNSIARTKGNQFGHLVLRGGKENPNYDETNIASALRKLEEAGLPQMLMVDCSHANSRKDADKQIEVCREVVRQRAAGNSGIMGIMLESNLFSGSQKIPDDPGQLSQLQYGVSVTDACIGWEQTEELLREIYEKLPCCARREAIAV</sequence>